<sequence>MTHAVRIDQRDLVNTTTSQKTSEKCTHTVQPYRRSSGCKHSECGELVAGHFLKVVTHLRRQFRRPDTRPRDVTIRLAHTALFRSSESAHYINDAFALKRVRRAKTKMAAPPAAVVVERAYKYYGRQDKPDYKPVLNYLDMTVEKGIIYGLLGASGCGKTTLLSCIVGRRSLDSGNIWVLGGKPGEKGSGVPGPRVGYMPQDIALVAEFSVRDAVFYFGRIYGMPTQKLIERFEFLTSLLDLPSGGRLIKSLSGGQQRRVSLAAALVHEPELLILDEPTVGLDPVLRERIWDFLAELARGGTTVIITTHYIDETKQAHKIGLLRDGQLLAEDSPREILRKYDCDTLEDAFLKMALRQHEVSNRRRSTLTSSPDVIPEGVTVADSRYHSREDFNIVNSSTDMLNTKEKISDCRSKSKARYKAVLIKSIQQFSRHPGGLIFSVLFPIIQAVAFFLAVGSDPRDLHVAVVNDEAASSPYGLDICKNESLVTVIRHDDDTCDQYMLSCWFLEEMEKRKLYQVAYNTSEEAKRAVSRRSAYAALHFSANFSDALGARIGDGAIDDRTLDDSAISVWLDTADYQISNFIKLQLHKAYEKFTKRAMIACGRNEDLVQIPVRFMEPVFGSMDSQMVGFMAPGIMITIIFFLPAIVTSTLLISDRLEGVWERSAVAGVRAREMLHVHCALQAAVILLQTLEMMALAYAGYSLPSRGSLLTCGALLFLQGLSGMCYGFLLSVLCSSYTVSFFVATGSFYPMILLCGILWPLEGMSAGLRAVALALPFTVPSRSLRDVMEKGSSILDPGVYHGFLITVAWIVITISLCFLRLKYKKT</sequence>
<dbReference type="Gene3D" id="3.40.50.300">
    <property type="entry name" value="P-loop containing nucleotide triphosphate hydrolases"/>
    <property type="match status" value="1"/>
</dbReference>
<feature type="transmembrane region" description="Helical" evidence="7">
    <location>
        <begin position="629"/>
        <end position="653"/>
    </location>
</feature>
<dbReference type="InterPro" id="IPR027417">
    <property type="entry name" value="P-loop_NTPase"/>
</dbReference>
<evidence type="ECO:0000256" key="6">
    <source>
        <dbReference type="ARBA" id="ARBA00023136"/>
    </source>
</evidence>
<dbReference type="SUPFAM" id="SSF52540">
    <property type="entry name" value="P-loop containing nucleoside triphosphate hydrolases"/>
    <property type="match status" value="1"/>
</dbReference>
<evidence type="ECO:0000256" key="7">
    <source>
        <dbReference type="SAM" id="Phobius"/>
    </source>
</evidence>
<reference evidence="9" key="1">
    <citation type="submission" date="2022-03" db="EMBL/GenBank/DDBJ databases">
        <authorList>
            <person name="Martin H S."/>
        </authorList>
    </citation>
    <scope>NUCLEOTIDE SEQUENCE</scope>
</reference>
<dbReference type="Proteomes" id="UP000837857">
    <property type="component" value="Chromosome 26"/>
</dbReference>
<evidence type="ECO:0000256" key="1">
    <source>
        <dbReference type="ARBA" id="ARBA00004141"/>
    </source>
</evidence>
<keyword evidence="2 7" id="KW-0812">Transmembrane</keyword>
<dbReference type="SMART" id="SM00382">
    <property type="entry name" value="AAA"/>
    <property type="match status" value="1"/>
</dbReference>
<keyword evidence="3" id="KW-0547">Nucleotide-binding</keyword>
<keyword evidence="4" id="KW-0067">ATP-binding</keyword>
<dbReference type="Pfam" id="PF00005">
    <property type="entry name" value="ABC_tran"/>
    <property type="match status" value="1"/>
</dbReference>
<feature type="transmembrane region" description="Helical" evidence="7">
    <location>
        <begin position="740"/>
        <end position="760"/>
    </location>
</feature>
<protein>
    <recommendedName>
        <fullName evidence="8">ABC transporter domain-containing protein</fullName>
    </recommendedName>
</protein>
<feature type="transmembrane region" description="Helical" evidence="7">
    <location>
        <begin position="706"/>
        <end position="728"/>
    </location>
</feature>
<dbReference type="EMBL" id="OW152838">
    <property type="protein sequence ID" value="CAH2059224.1"/>
    <property type="molecule type" value="Genomic_DNA"/>
</dbReference>
<dbReference type="InterPro" id="IPR003593">
    <property type="entry name" value="AAA+_ATPase"/>
</dbReference>
<dbReference type="PANTHER" id="PTHR43038">
    <property type="entry name" value="ATP-BINDING CASSETTE, SUB-FAMILY H, MEMBER 1"/>
    <property type="match status" value="1"/>
</dbReference>
<dbReference type="CDD" id="cd03230">
    <property type="entry name" value="ABC_DR_subfamily_A"/>
    <property type="match status" value="1"/>
</dbReference>
<dbReference type="PROSITE" id="PS50893">
    <property type="entry name" value="ABC_TRANSPORTER_2"/>
    <property type="match status" value="1"/>
</dbReference>
<name>A0ABN8IM40_9NEOP</name>
<evidence type="ECO:0000313" key="9">
    <source>
        <dbReference type="EMBL" id="CAH2059224.1"/>
    </source>
</evidence>
<evidence type="ECO:0000313" key="10">
    <source>
        <dbReference type="Proteomes" id="UP000837857"/>
    </source>
</evidence>
<keyword evidence="10" id="KW-1185">Reference proteome</keyword>
<proteinExistence type="predicted"/>
<comment type="subcellular location">
    <subcellularLocation>
        <location evidence="1">Membrane</location>
        <topology evidence="1">Multi-pass membrane protein</topology>
    </subcellularLocation>
</comment>
<dbReference type="PANTHER" id="PTHR43038:SF2">
    <property type="entry name" value="RH61964P"/>
    <property type="match status" value="1"/>
</dbReference>
<dbReference type="InterPro" id="IPR017871">
    <property type="entry name" value="ABC_transporter-like_CS"/>
</dbReference>
<dbReference type="PROSITE" id="PS00211">
    <property type="entry name" value="ABC_TRANSPORTER_1"/>
    <property type="match status" value="1"/>
</dbReference>
<evidence type="ECO:0000256" key="4">
    <source>
        <dbReference type="ARBA" id="ARBA00022840"/>
    </source>
</evidence>
<dbReference type="InterPro" id="IPR003439">
    <property type="entry name" value="ABC_transporter-like_ATP-bd"/>
</dbReference>
<accession>A0ABN8IM40</accession>
<evidence type="ECO:0000256" key="3">
    <source>
        <dbReference type="ARBA" id="ARBA00022741"/>
    </source>
</evidence>
<feature type="non-terminal residue" evidence="9">
    <location>
        <position position="825"/>
    </location>
</feature>
<feature type="transmembrane region" description="Helical" evidence="7">
    <location>
        <begin position="674"/>
        <end position="700"/>
    </location>
</feature>
<dbReference type="Pfam" id="PF12698">
    <property type="entry name" value="ABC2_membrane_3"/>
    <property type="match status" value="1"/>
</dbReference>
<feature type="transmembrane region" description="Helical" evidence="7">
    <location>
        <begin position="797"/>
        <end position="818"/>
    </location>
</feature>
<evidence type="ECO:0000256" key="5">
    <source>
        <dbReference type="ARBA" id="ARBA00022989"/>
    </source>
</evidence>
<gene>
    <name evidence="9" type="ORF">IPOD504_LOCUS10777</name>
</gene>
<dbReference type="InterPro" id="IPR013525">
    <property type="entry name" value="ABC2_TM"/>
</dbReference>
<evidence type="ECO:0000259" key="8">
    <source>
        <dbReference type="PROSITE" id="PS50893"/>
    </source>
</evidence>
<feature type="domain" description="ABC transporter" evidence="8">
    <location>
        <begin position="114"/>
        <end position="349"/>
    </location>
</feature>
<keyword evidence="6 7" id="KW-0472">Membrane</keyword>
<organism evidence="9 10">
    <name type="scientific">Iphiclides podalirius</name>
    <name type="common">scarce swallowtail</name>
    <dbReference type="NCBI Taxonomy" id="110791"/>
    <lineage>
        <taxon>Eukaryota</taxon>
        <taxon>Metazoa</taxon>
        <taxon>Ecdysozoa</taxon>
        <taxon>Arthropoda</taxon>
        <taxon>Hexapoda</taxon>
        <taxon>Insecta</taxon>
        <taxon>Pterygota</taxon>
        <taxon>Neoptera</taxon>
        <taxon>Endopterygota</taxon>
        <taxon>Lepidoptera</taxon>
        <taxon>Glossata</taxon>
        <taxon>Ditrysia</taxon>
        <taxon>Papilionoidea</taxon>
        <taxon>Papilionidae</taxon>
        <taxon>Papilioninae</taxon>
        <taxon>Iphiclides</taxon>
    </lineage>
</organism>
<keyword evidence="5 7" id="KW-1133">Transmembrane helix</keyword>
<evidence type="ECO:0000256" key="2">
    <source>
        <dbReference type="ARBA" id="ARBA00022692"/>
    </source>
</evidence>